<feature type="compositionally biased region" description="Low complexity" evidence="1">
    <location>
        <begin position="647"/>
        <end position="662"/>
    </location>
</feature>
<protein>
    <submittedName>
        <fullName evidence="3">Retrovirus-related pol polyprotein from transposon TNT 1-94</fullName>
    </submittedName>
</protein>
<dbReference type="InterPro" id="IPR036397">
    <property type="entry name" value="RNaseH_sf"/>
</dbReference>
<feature type="compositionally biased region" description="Basic and acidic residues" evidence="1">
    <location>
        <begin position="219"/>
        <end position="235"/>
    </location>
</feature>
<feature type="region of interest" description="Disordered" evidence="1">
    <location>
        <begin position="647"/>
        <end position="666"/>
    </location>
</feature>
<name>A0ABQ5DRU6_9ASTR</name>
<dbReference type="EMBL" id="BQNB010015600">
    <property type="protein sequence ID" value="GJT41906.1"/>
    <property type="molecule type" value="Genomic_DNA"/>
</dbReference>
<proteinExistence type="predicted"/>
<organism evidence="3 4">
    <name type="scientific">Tanacetum coccineum</name>
    <dbReference type="NCBI Taxonomy" id="301880"/>
    <lineage>
        <taxon>Eukaryota</taxon>
        <taxon>Viridiplantae</taxon>
        <taxon>Streptophyta</taxon>
        <taxon>Embryophyta</taxon>
        <taxon>Tracheophyta</taxon>
        <taxon>Spermatophyta</taxon>
        <taxon>Magnoliopsida</taxon>
        <taxon>eudicotyledons</taxon>
        <taxon>Gunneridae</taxon>
        <taxon>Pentapetalae</taxon>
        <taxon>asterids</taxon>
        <taxon>campanulids</taxon>
        <taxon>Asterales</taxon>
        <taxon>Asteraceae</taxon>
        <taxon>Asteroideae</taxon>
        <taxon>Anthemideae</taxon>
        <taxon>Anthemidinae</taxon>
        <taxon>Tanacetum</taxon>
    </lineage>
</organism>
<dbReference type="Proteomes" id="UP001151760">
    <property type="component" value="Unassembled WGS sequence"/>
</dbReference>
<sequence>MRTVSTAAKPYQEDSLKLYLITGNIHTDQRGTVVIGTVFEKSEQILFRPYLLIITNLNLQVFLMVTAPSQGRVRFIAACSYSTNICKDIMKAQVHVSRLPLLSYRTSYLKRRSAKVKELQERLSLDNLIFYTKNDRVPSMSKSSCIKNKEVEVEEHHRNLLLSKNKKHMSFECNNIKLAIRNAKTEVVCAMCKQCLITTNNDVCVLKYVNDMNSHGKKQKPEVKKPKKVGSKERLASPTPSEPSITHRWSPTGRTFDCNGKIINSRVSKGQSNCDNACTSNPQEPSSKRFPNPTSFLVRFRNDHVAVILGFGDLQWGNILITRVYFIEGLGHNLFSVGQFCGSNLEVTFRRNTYFVRNLKGGDLLKGNRTTNLYTIILNEMASASPTCLMARATSTKSWLWHQRLSHLNFDTINDLAKNDLVTGLSKFKYHKEHLCFSCKQGKSKRASHPPKPVPNSKQRLHLLHMDLCCPMRVESINRKRVGISHQASSVRTPQQNGVVKQRNCTLVEAARTILIFSPAPLLLWAEAIATACYTQNRSIIHRQFGKTPYELITGRKLDISFLHVIGALCYPKNDCEDIRKLSAKGDIGFFIGYSTNSCAYRVYNRRTKKIIETMNVTFDELLTMAFEQSSSKTRLQTMYDDYLGGQPSAAPRTTTAAQTPQDVDELESQQQHVQQQVNQDPLPPELVADNVSNAMLDGNTFVNPFAPPSTNGDMWMYAFVSTMEPSKVKEAMKDHAWINSMQEELLHFK</sequence>
<keyword evidence="4" id="KW-1185">Reference proteome</keyword>
<dbReference type="InterPro" id="IPR057670">
    <property type="entry name" value="SH3_retrovirus"/>
</dbReference>
<evidence type="ECO:0000313" key="4">
    <source>
        <dbReference type="Proteomes" id="UP001151760"/>
    </source>
</evidence>
<gene>
    <name evidence="3" type="ORF">Tco_0941771</name>
</gene>
<evidence type="ECO:0000256" key="1">
    <source>
        <dbReference type="SAM" id="MobiDB-lite"/>
    </source>
</evidence>
<dbReference type="InterPro" id="IPR012337">
    <property type="entry name" value="RNaseH-like_sf"/>
</dbReference>
<reference evidence="3" key="1">
    <citation type="journal article" date="2022" name="Int. J. Mol. Sci.">
        <title>Draft Genome of Tanacetum Coccineum: Genomic Comparison of Closely Related Tanacetum-Family Plants.</title>
        <authorList>
            <person name="Yamashiro T."/>
            <person name="Shiraishi A."/>
            <person name="Nakayama K."/>
            <person name="Satake H."/>
        </authorList>
    </citation>
    <scope>NUCLEOTIDE SEQUENCE</scope>
</reference>
<dbReference type="PANTHER" id="PTHR42648">
    <property type="entry name" value="TRANSPOSASE, PUTATIVE-RELATED"/>
    <property type="match status" value="1"/>
</dbReference>
<dbReference type="SUPFAM" id="SSF53098">
    <property type="entry name" value="Ribonuclease H-like"/>
    <property type="match status" value="1"/>
</dbReference>
<dbReference type="Pfam" id="PF25597">
    <property type="entry name" value="SH3_retrovirus"/>
    <property type="match status" value="1"/>
</dbReference>
<evidence type="ECO:0000313" key="3">
    <source>
        <dbReference type="EMBL" id="GJT41906.1"/>
    </source>
</evidence>
<comment type="caution">
    <text evidence="3">The sequence shown here is derived from an EMBL/GenBank/DDBJ whole genome shotgun (WGS) entry which is preliminary data.</text>
</comment>
<dbReference type="Gene3D" id="3.30.420.10">
    <property type="entry name" value="Ribonuclease H-like superfamily/Ribonuclease H"/>
    <property type="match status" value="1"/>
</dbReference>
<dbReference type="Pfam" id="PF13976">
    <property type="entry name" value="gag_pre-integrs"/>
    <property type="match status" value="1"/>
</dbReference>
<dbReference type="InterPro" id="IPR025724">
    <property type="entry name" value="GAG-pre-integrase_dom"/>
</dbReference>
<dbReference type="InterPro" id="IPR039537">
    <property type="entry name" value="Retrotran_Ty1/copia-like"/>
</dbReference>
<evidence type="ECO:0000259" key="2">
    <source>
        <dbReference type="PROSITE" id="PS50994"/>
    </source>
</evidence>
<dbReference type="PROSITE" id="PS50994">
    <property type="entry name" value="INTEGRASE"/>
    <property type="match status" value="1"/>
</dbReference>
<feature type="region of interest" description="Disordered" evidence="1">
    <location>
        <begin position="214"/>
        <end position="250"/>
    </location>
</feature>
<feature type="domain" description="Integrase catalytic" evidence="2">
    <location>
        <begin position="480"/>
        <end position="557"/>
    </location>
</feature>
<dbReference type="PANTHER" id="PTHR42648:SF18">
    <property type="entry name" value="RETROTRANSPOSON, UNCLASSIFIED-LIKE PROTEIN"/>
    <property type="match status" value="1"/>
</dbReference>
<feature type="compositionally biased region" description="Polar residues" evidence="1">
    <location>
        <begin position="268"/>
        <end position="285"/>
    </location>
</feature>
<accession>A0ABQ5DRU6</accession>
<feature type="compositionally biased region" description="Polar residues" evidence="1">
    <location>
        <begin position="238"/>
        <end position="250"/>
    </location>
</feature>
<dbReference type="InterPro" id="IPR001584">
    <property type="entry name" value="Integrase_cat-core"/>
</dbReference>
<feature type="region of interest" description="Disordered" evidence="1">
    <location>
        <begin position="268"/>
        <end position="290"/>
    </location>
</feature>
<reference evidence="3" key="2">
    <citation type="submission" date="2022-01" db="EMBL/GenBank/DDBJ databases">
        <authorList>
            <person name="Yamashiro T."/>
            <person name="Shiraishi A."/>
            <person name="Satake H."/>
            <person name="Nakayama K."/>
        </authorList>
    </citation>
    <scope>NUCLEOTIDE SEQUENCE</scope>
</reference>